<dbReference type="InterPro" id="IPR036910">
    <property type="entry name" value="HMG_box_dom_sf"/>
</dbReference>
<comment type="caution">
    <text evidence="3">The sequence shown here is derived from an EMBL/GenBank/DDBJ whole genome shotgun (WGS) entry which is preliminary data.</text>
</comment>
<name>A0A8H3L4N6_9GLOM</name>
<keyword evidence="2" id="KW-0539">Nucleus</keyword>
<organism evidence="3 4">
    <name type="scientific">Rhizophagus clarus</name>
    <dbReference type="NCBI Taxonomy" id="94130"/>
    <lineage>
        <taxon>Eukaryota</taxon>
        <taxon>Fungi</taxon>
        <taxon>Fungi incertae sedis</taxon>
        <taxon>Mucoromycota</taxon>
        <taxon>Glomeromycotina</taxon>
        <taxon>Glomeromycetes</taxon>
        <taxon>Glomerales</taxon>
        <taxon>Glomeraceae</taxon>
        <taxon>Rhizophagus</taxon>
    </lineage>
</organism>
<accession>A0A8H3L4N6</accession>
<evidence type="ECO:0000256" key="2">
    <source>
        <dbReference type="ARBA" id="ARBA00023242"/>
    </source>
</evidence>
<reference evidence="3" key="1">
    <citation type="submission" date="2019-10" db="EMBL/GenBank/DDBJ databases">
        <title>Conservation and host-specific expression of non-tandemly repeated heterogenous ribosome RNA gene in arbuscular mycorrhizal fungi.</title>
        <authorList>
            <person name="Maeda T."/>
            <person name="Kobayashi Y."/>
            <person name="Nakagawa T."/>
            <person name="Ezawa T."/>
            <person name="Yamaguchi K."/>
            <person name="Bino T."/>
            <person name="Nishimoto Y."/>
            <person name="Shigenobu S."/>
            <person name="Kawaguchi M."/>
        </authorList>
    </citation>
    <scope>NUCLEOTIDE SEQUENCE</scope>
    <source>
        <strain evidence="3">HR1</strain>
    </source>
</reference>
<proteinExistence type="predicted"/>
<keyword evidence="1" id="KW-0238">DNA-binding</keyword>
<protein>
    <submittedName>
        <fullName evidence="3">Specific transcriptional repressor</fullName>
    </submittedName>
</protein>
<dbReference type="Gene3D" id="1.10.30.10">
    <property type="entry name" value="High mobility group box domain"/>
    <property type="match status" value="1"/>
</dbReference>
<dbReference type="SUPFAM" id="SSF47095">
    <property type="entry name" value="HMG-box"/>
    <property type="match status" value="1"/>
</dbReference>
<dbReference type="PANTHER" id="PTHR45789:SF2">
    <property type="entry name" value="FI18025P1"/>
    <property type="match status" value="1"/>
</dbReference>
<dbReference type="OrthoDB" id="6247875at2759"/>
<sequence length="151" mass="17521">MKTVTNKNKNVPNSSMEDLANSLMDKLDRRVQARERGVCNMRVISKVTGMLWRGASTDEKEQYENLAFQVQSLHSKRYPNYKYKPTSRAKIHPTLYQPYPIPQHQILPFSANQIGPIIPPYALPDMFYNNSDGMIMQDDVNLYNNMYMPCL</sequence>
<dbReference type="GO" id="GO:0005634">
    <property type="term" value="C:nucleus"/>
    <property type="evidence" value="ECO:0007669"/>
    <property type="project" value="TreeGrafter"/>
</dbReference>
<dbReference type="GO" id="GO:0000978">
    <property type="term" value="F:RNA polymerase II cis-regulatory region sequence-specific DNA binding"/>
    <property type="evidence" value="ECO:0007669"/>
    <property type="project" value="TreeGrafter"/>
</dbReference>
<dbReference type="Proteomes" id="UP000615446">
    <property type="component" value="Unassembled WGS sequence"/>
</dbReference>
<evidence type="ECO:0000313" key="4">
    <source>
        <dbReference type="Proteomes" id="UP000615446"/>
    </source>
</evidence>
<dbReference type="EMBL" id="BLAL01000040">
    <property type="protein sequence ID" value="GES78812.1"/>
    <property type="molecule type" value="Genomic_DNA"/>
</dbReference>
<dbReference type="InterPro" id="IPR051356">
    <property type="entry name" value="SOX/SOX-like_TF"/>
</dbReference>
<evidence type="ECO:0000313" key="3">
    <source>
        <dbReference type="EMBL" id="GES78812.1"/>
    </source>
</evidence>
<dbReference type="AlphaFoldDB" id="A0A8H3L4N6"/>
<dbReference type="GO" id="GO:0000981">
    <property type="term" value="F:DNA-binding transcription factor activity, RNA polymerase II-specific"/>
    <property type="evidence" value="ECO:0007669"/>
    <property type="project" value="TreeGrafter"/>
</dbReference>
<dbReference type="PANTHER" id="PTHR45789">
    <property type="entry name" value="FI18025P1"/>
    <property type="match status" value="1"/>
</dbReference>
<evidence type="ECO:0000256" key="1">
    <source>
        <dbReference type="ARBA" id="ARBA00023125"/>
    </source>
</evidence>
<gene>
    <name evidence="3" type="ORF">RCL2_000612000</name>
</gene>